<dbReference type="PANTHER" id="PTHR42934">
    <property type="entry name" value="GLYCOLATE OXIDASE SUBUNIT GLCD"/>
    <property type="match status" value="1"/>
</dbReference>
<keyword evidence="3" id="KW-0274">FAD</keyword>
<comment type="caution">
    <text evidence="6">The sequence shown here is derived from an EMBL/GenBank/DDBJ whole genome shotgun (WGS) entry which is preliminary data.</text>
</comment>
<dbReference type="RefSeq" id="WP_084273201.1">
    <property type="nucleotide sequence ID" value="NZ_FWYE01000004.1"/>
</dbReference>
<dbReference type="InterPro" id="IPR036318">
    <property type="entry name" value="FAD-bd_PCMH-like_sf"/>
</dbReference>
<gene>
    <name evidence="6" type="ORF">SAMN02745355_1466</name>
</gene>
<feature type="domain" description="FAD-binding PCMH-type" evidence="5">
    <location>
        <begin position="35"/>
        <end position="213"/>
    </location>
</feature>
<dbReference type="InterPro" id="IPR016166">
    <property type="entry name" value="FAD-bd_PCMH"/>
</dbReference>
<keyword evidence="4" id="KW-0560">Oxidoreductase</keyword>
<evidence type="ECO:0000256" key="3">
    <source>
        <dbReference type="ARBA" id="ARBA00022827"/>
    </source>
</evidence>
<accession>A0A8G2FXU4</accession>
<evidence type="ECO:0000256" key="2">
    <source>
        <dbReference type="ARBA" id="ARBA00022630"/>
    </source>
</evidence>
<name>A0A8G2FXU4_PICTO</name>
<evidence type="ECO:0000256" key="4">
    <source>
        <dbReference type="ARBA" id="ARBA00023002"/>
    </source>
</evidence>
<protein>
    <submittedName>
        <fullName evidence="6">Glycolate oxidase</fullName>
    </submittedName>
</protein>
<dbReference type="InterPro" id="IPR016169">
    <property type="entry name" value="FAD-bd_PCMH_sub2"/>
</dbReference>
<dbReference type="InterPro" id="IPR006094">
    <property type="entry name" value="Oxid_FAD_bind_N"/>
</dbReference>
<proteinExistence type="predicted"/>
<sequence length="450" mass="49819">MNDVINEIIKAAGINNVLTDNEHLIIYRKGSIDRMEKIPLCVVKITDENIISRVLKIASKYHLNVIARGGGSSPTGAVVPVENTIVLDMRPLNNIRVNFKDGYVEAYAGATLQEVNNECMKYGYFFPPDPSSVSTATVGGAVNENSGGMRCARYGVVKDWVLKLDCVLANGEETSFGETIYKNRGGFNLVDLICGSEGTLCIVKKAYLKILGLPGKIYRIAGFYDNIDDAMDAILKIRMLNPLILEFADYYGIAAANKIKRFNYPEVNGGMVLVDTDFSQDDFNKIKNIIEERAMKIVVPKGKEFDEIFEIRRIAFAAPGLLYPGFIDGDIVVPISRLSEALKGIDNIRRKYNVYIATCGHAGDGNLHPQVGADPGEQWNNAVSAMNEINMLAIKLGGSVSGEHGIGKTKIGMLKEQFRYKNQEKSLYFMNKIKKIFDPDNILNRGDFID</sequence>
<evidence type="ECO:0000259" key="5">
    <source>
        <dbReference type="PROSITE" id="PS51387"/>
    </source>
</evidence>
<reference evidence="6 7" key="1">
    <citation type="submission" date="2017-04" db="EMBL/GenBank/DDBJ databases">
        <authorList>
            <person name="Varghese N."/>
            <person name="Submissions S."/>
        </authorList>
    </citation>
    <scope>NUCLEOTIDE SEQUENCE [LARGE SCALE GENOMIC DNA]</scope>
    <source>
        <strain evidence="6 7">DSM 9789</strain>
    </source>
</reference>
<dbReference type="AlphaFoldDB" id="A0A8G2FXU4"/>
<dbReference type="InterPro" id="IPR051914">
    <property type="entry name" value="FAD-linked_OxidoTrans_Type4"/>
</dbReference>
<dbReference type="Gene3D" id="3.30.465.10">
    <property type="match status" value="1"/>
</dbReference>
<dbReference type="InterPro" id="IPR004113">
    <property type="entry name" value="FAD-bd_oxidored_4_C"/>
</dbReference>
<dbReference type="Pfam" id="PF01565">
    <property type="entry name" value="FAD_binding_4"/>
    <property type="match status" value="1"/>
</dbReference>
<dbReference type="PROSITE" id="PS51387">
    <property type="entry name" value="FAD_PCMH"/>
    <property type="match status" value="1"/>
</dbReference>
<comment type="cofactor">
    <cofactor evidence="1">
        <name>FAD</name>
        <dbReference type="ChEBI" id="CHEBI:57692"/>
    </cofactor>
</comment>
<dbReference type="InterPro" id="IPR016171">
    <property type="entry name" value="Vanillyl_alc_oxidase_C-sub2"/>
</dbReference>
<dbReference type="GO" id="GO:0071949">
    <property type="term" value="F:FAD binding"/>
    <property type="evidence" value="ECO:0007669"/>
    <property type="project" value="InterPro"/>
</dbReference>
<dbReference type="GO" id="GO:0016491">
    <property type="term" value="F:oxidoreductase activity"/>
    <property type="evidence" value="ECO:0007669"/>
    <property type="project" value="UniProtKB-KW"/>
</dbReference>
<organism evidence="6 7">
    <name type="scientific">Picrophilus torridus (strain ATCC 700027 / DSM 9790 / JCM 10055 / NBRC 100828 / KAW 2/3)</name>
    <dbReference type="NCBI Taxonomy" id="1122961"/>
    <lineage>
        <taxon>Archaea</taxon>
        <taxon>Methanobacteriati</taxon>
        <taxon>Thermoplasmatota</taxon>
        <taxon>Thermoplasmata</taxon>
        <taxon>Thermoplasmatales</taxon>
        <taxon>Picrophilaceae</taxon>
        <taxon>Picrophilus</taxon>
    </lineage>
</organism>
<dbReference type="Pfam" id="PF02913">
    <property type="entry name" value="FAD-oxidase_C"/>
    <property type="match status" value="1"/>
</dbReference>
<evidence type="ECO:0000313" key="7">
    <source>
        <dbReference type="Proteomes" id="UP000192315"/>
    </source>
</evidence>
<dbReference type="Proteomes" id="UP000192315">
    <property type="component" value="Unassembled WGS sequence"/>
</dbReference>
<dbReference type="PANTHER" id="PTHR42934:SF2">
    <property type="entry name" value="GLYCOLATE OXIDASE SUBUNIT GLCD"/>
    <property type="match status" value="1"/>
</dbReference>
<dbReference type="SUPFAM" id="SSF55103">
    <property type="entry name" value="FAD-linked oxidases, C-terminal domain"/>
    <property type="match status" value="1"/>
</dbReference>
<dbReference type="SUPFAM" id="SSF56176">
    <property type="entry name" value="FAD-binding/transporter-associated domain-like"/>
    <property type="match status" value="1"/>
</dbReference>
<dbReference type="InterPro" id="IPR016164">
    <property type="entry name" value="FAD-linked_Oxase-like_C"/>
</dbReference>
<dbReference type="Gene3D" id="1.10.45.10">
    <property type="entry name" value="Vanillyl-alcohol Oxidase, Chain A, domain 4"/>
    <property type="match status" value="1"/>
</dbReference>
<keyword evidence="2" id="KW-0285">Flavoprotein</keyword>
<dbReference type="EMBL" id="FWYE01000004">
    <property type="protein sequence ID" value="SMD31519.1"/>
    <property type="molecule type" value="Genomic_DNA"/>
</dbReference>
<dbReference type="Gene3D" id="3.30.70.2740">
    <property type="match status" value="1"/>
</dbReference>
<keyword evidence="7" id="KW-1185">Reference proteome</keyword>
<evidence type="ECO:0000313" key="6">
    <source>
        <dbReference type="EMBL" id="SMD31519.1"/>
    </source>
</evidence>
<evidence type="ECO:0000256" key="1">
    <source>
        <dbReference type="ARBA" id="ARBA00001974"/>
    </source>
</evidence>